<name>S7ZKS6_PENO1</name>
<reference evidence="2 3" key="1">
    <citation type="journal article" date="2013" name="PLoS ONE">
        <title>Genomic and secretomic analyses reveal unique features of the lignocellulolytic enzyme system of Penicillium decumbens.</title>
        <authorList>
            <person name="Liu G."/>
            <person name="Zhang L."/>
            <person name="Wei X."/>
            <person name="Zou G."/>
            <person name="Qin Y."/>
            <person name="Ma L."/>
            <person name="Li J."/>
            <person name="Zheng H."/>
            <person name="Wang S."/>
            <person name="Wang C."/>
            <person name="Xun L."/>
            <person name="Zhao G.-P."/>
            <person name="Zhou Z."/>
            <person name="Qu Y."/>
        </authorList>
    </citation>
    <scope>NUCLEOTIDE SEQUENCE [LARGE SCALE GENOMIC DNA]</scope>
    <source>
        <strain evidence="3">114-2 / CGMCC 5302</strain>
    </source>
</reference>
<dbReference type="HOGENOM" id="CLU_1441511_0_0_1"/>
<protein>
    <submittedName>
        <fullName evidence="2">Uncharacterized protein</fullName>
    </submittedName>
</protein>
<proteinExistence type="predicted"/>
<evidence type="ECO:0000256" key="1">
    <source>
        <dbReference type="SAM" id="MobiDB-lite"/>
    </source>
</evidence>
<organism evidence="2 3">
    <name type="scientific">Penicillium oxalicum (strain 114-2 / CGMCC 5302)</name>
    <name type="common">Penicillium decumbens</name>
    <dbReference type="NCBI Taxonomy" id="933388"/>
    <lineage>
        <taxon>Eukaryota</taxon>
        <taxon>Fungi</taxon>
        <taxon>Dikarya</taxon>
        <taxon>Ascomycota</taxon>
        <taxon>Pezizomycotina</taxon>
        <taxon>Eurotiomycetes</taxon>
        <taxon>Eurotiomycetidae</taxon>
        <taxon>Eurotiales</taxon>
        <taxon>Aspergillaceae</taxon>
        <taxon>Penicillium</taxon>
    </lineage>
</organism>
<dbReference type="EMBL" id="KB644412">
    <property type="protein sequence ID" value="EPS30889.1"/>
    <property type="molecule type" value="Genomic_DNA"/>
</dbReference>
<feature type="region of interest" description="Disordered" evidence="1">
    <location>
        <begin position="109"/>
        <end position="128"/>
    </location>
</feature>
<dbReference type="Proteomes" id="UP000019376">
    <property type="component" value="Unassembled WGS sequence"/>
</dbReference>
<evidence type="ECO:0000313" key="2">
    <source>
        <dbReference type="EMBL" id="EPS30889.1"/>
    </source>
</evidence>
<accession>S7ZKS6</accession>
<keyword evidence="3" id="KW-1185">Reference proteome</keyword>
<gene>
    <name evidence="2" type="ORF">PDE_05842</name>
</gene>
<dbReference type="AlphaFoldDB" id="S7ZKS6"/>
<evidence type="ECO:0000313" key="3">
    <source>
        <dbReference type="Proteomes" id="UP000019376"/>
    </source>
</evidence>
<sequence>MGTLTNRVDGCTRVRRLSSSTPRDVSAHAVECSNPWTDPGNVQDKGSVNSEDERARSIYQYICASLLKIENIMTELIMRMRCLHCVVNQVMESFVDYRSPGKCDTIPEKKKKEQDLRSSKKTTQDSHRSMHIAAFPVPSLHSPQGDISSQTSGVESLAVQEVLLSAQSSARCRRVADVLYPPPLLLET</sequence>